<sequence>MTARIRNGEPALRASPTPHAALAPASGATALAGRVLLPLLLAGAVVAAAYALAAQPGGGPSLAFALTLGAAFGALLQRTRFCFLCHARDFIDRRDPRGLLAILLALAVGTVGYHIVFGAWVPNPVAPRLPPDAHIGPVSWVLALAGLAFGLGMAVSGSCISAHLYRLGEGSPVSPFALVGAAGGFLLGFLTWNDLYLSTIITAPVVWLPHHLGYGGSLAVQLLALGGLAALLWRFRAASAPETAVREPPHTLPDLLRSWFDGRWPYWIGGLGVGLIGFLVILRLKPLGVTSAIGSAARQLGNEVGLVPLRLEGLDGFAGCATVPGDSWLTPNGLLVAGLVAGGFAASLAAGQFTPRRPTLKDAARGLGGGLLLGWGSMTGLGCTIGTLLSGTMAGALSGWVFGLTVLAGVWAGLALPRRFVRN</sequence>
<organism evidence="10 11">
    <name type="scientific">Azospirillum argentinense</name>
    <dbReference type="NCBI Taxonomy" id="2970906"/>
    <lineage>
        <taxon>Bacteria</taxon>
        <taxon>Pseudomonadati</taxon>
        <taxon>Pseudomonadota</taxon>
        <taxon>Alphaproteobacteria</taxon>
        <taxon>Rhodospirillales</taxon>
        <taxon>Azospirillaceae</taxon>
        <taxon>Azospirillum</taxon>
    </lineage>
</organism>
<comment type="similarity">
    <text evidence="8">Belongs to the TsuA/YedE (TC 9.B.102) family.</text>
</comment>
<name>A0A060DMV6_9PROT</name>
<dbReference type="PANTHER" id="PTHR30574:SF1">
    <property type="entry name" value="SULPHUR TRANSPORT DOMAIN-CONTAINING PROTEIN"/>
    <property type="match status" value="1"/>
</dbReference>
<feature type="transmembrane region" description="Helical" evidence="9">
    <location>
        <begin position="334"/>
        <end position="354"/>
    </location>
</feature>
<dbReference type="RefSeq" id="WP_081862930.1">
    <property type="nucleotide sequence ID" value="NZ_CP007793.1"/>
</dbReference>
<dbReference type="InterPro" id="IPR007272">
    <property type="entry name" value="Sulf_transp_TsuA/YedE"/>
</dbReference>
<keyword evidence="4" id="KW-0997">Cell inner membrane</keyword>
<dbReference type="Proteomes" id="UP000027186">
    <property type="component" value="Chromosome"/>
</dbReference>
<dbReference type="PANTHER" id="PTHR30574">
    <property type="entry name" value="INNER MEMBRANE PROTEIN YEDE"/>
    <property type="match status" value="1"/>
</dbReference>
<accession>A0A060DMV6</accession>
<evidence type="ECO:0000256" key="9">
    <source>
        <dbReference type="SAM" id="Phobius"/>
    </source>
</evidence>
<dbReference type="Pfam" id="PF04143">
    <property type="entry name" value="Sulf_transp"/>
    <property type="match status" value="1"/>
</dbReference>
<gene>
    <name evidence="10" type="ORF">ABAZ39_09195</name>
</gene>
<evidence type="ECO:0000313" key="11">
    <source>
        <dbReference type="Proteomes" id="UP000027186"/>
    </source>
</evidence>
<evidence type="ECO:0000313" key="10">
    <source>
        <dbReference type="EMBL" id="AIB12174.1"/>
    </source>
</evidence>
<keyword evidence="5 9" id="KW-0812">Transmembrane</keyword>
<feature type="transmembrane region" description="Helical" evidence="9">
    <location>
        <begin position="212"/>
        <end position="233"/>
    </location>
</feature>
<dbReference type="AlphaFoldDB" id="A0A060DMV6"/>
<dbReference type="GO" id="GO:0005886">
    <property type="term" value="C:plasma membrane"/>
    <property type="evidence" value="ECO:0007669"/>
    <property type="project" value="UniProtKB-SubCell"/>
</dbReference>
<feature type="transmembrane region" description="Helical" evidence="9">
    <location>
        <begin position="140"/>
        <end position="161"/>
    </location>
</feature>
<evidence type="ECO:0000256" key="7">
    <source>
        <dbReference type="ARBA" id="ARBA00023136"/>
    </source>
</evidence>
<keyword evidence="7 9" id="KW-0472">Membrane</keyword>
<evidence type="ECO:0000256" key="1">
    <source>
        <dbReference type="ARBA" id="ARBA00004429"/>
    </source>
</evidence>
<keyword evidence="3" id="KW-1003">Cell membrane</keyword>
<proteinExistence type="inferred from homology"/>
<evidence type="ECO:0000256" key="2">
    <source>
        <dbReference type="ARBA" id="ARBA00022448"/>
    </source>
</evidence>
<feature type="transmembrane region" description="Helical" evidence="9">
    <location>
        <begin position="98"/>
        <end position="120"/>
    </location>
</feature>
<protein>
    <submittedName>
        <fullName evidence="10">Membrane protein</fullName>
    </submittedName>
</protein>
<evidence type="ECO:0000256" key="4">
    <source>
        <dbReference type="ARBA" id="ARBA00022519"/>
    </source>
</evidence>
<reference evidence="10 11" key="1">
    <citation type="journal article" date="2014" name="Genome Announc.">
        <title>Complete Genome Sequence of the Model Rhizosphere Strain Azospirillum brasilense Az39, Successfully Applied in Agriculture.</title>
        <authorList>
            <person name="Rivera D."/>
            <person name="Revale S."/>
            <person name="Molina R."/>
            <person name="Gualpa J."/>
            <person name="Puente M."/>
            <person name="Maroniche G."/>
            <person name="Paris G."/>
            <person name="Baker D."/>
            <person name="Clavijo B."/>
            <person name="McLay K."/>
            <person name="Spaepen S."/>
            <person name="Perticari A."/>
            <person name="Vazquez M."/>
            <person name="Wisniewski-Dye F."/>
            <person name="Watkins C."/>
            <person name="Martinez-Abarca F."/>
            <person name="Vanderleyden J."/>
            <person name="Cassan F."/>
        </authorList>
    </citation>
    <scope>NUCLEOTIDE SEQUENCE [LARGE SCALE GENOMIC DNA]</scope>
    <source>
        <strain evidence="10 11">Az39</strain>
    </source>
</reference>
<dbReference type="EMBL" id="CP007793">
    <property type="protein sequence ID" value="AIB12174.1"/>
    <property type="molecule type" value="Genomic_DNA"/>
</dbReference>
<feature type="transmembrane region" description="Helical" evidence="9">
    <location>
        <begin position="395"/>
        <end position="416"/>
    </location>
</feature>
<feature type="transmembrane region" description="Helical" evidence="9">
    <location>
        <begin position="264"/>
        <end position="282"/>
    </location>
</feature>
<feature type="transmembrane region" description="Helical" evidence="9">
    <location>
        <begin position="173"/>
        <end position="192"/>
    </location>
</feature>
<evidence type="ECO:0000256" key="8">
    <source>
        <dbReference type="ARBA" id="ARBA00035655"/>
    </source>
</evidence>
<comment type="subcellular location">
    <subcellularLocation>
        <location evidence="1">Cell inner membrane</location>
        <topology evidence="1">Multi-pass membrane protein</topology>
    </subcellularLocation>
</comment>
<keyword evidence="6 9" id="KW-1133">Transmembrane helix</keyword>
<keyword evidence="2" id="KW-0813">Transport</keyword>
<feature type="transmembrane region" description="Helical" evidence="9">
    <location>
        <begin position="35"/>
        <end position="53"/>
    </location>
</feature>
<evidence type="ECO:0000256" key="5">
    <source>
        <dbReference type="ARBA" id="ARBA00022692"/>
    </source>
</evidence>
<feature type="transmembrane region" description="Helical" evidence="9">
    <location>
        <begin position="366"/>
        <end position="389"/>
    </location>
</feature>
<feature type="transmembrane region" description="Helical" evidence="9">
    <location>
        <begin position="59"/>
        <end position="77"/>
    </location>
</feature>
<evidence type="ECO:0000256" key="3">
    <source>
        <dbReference type="ARBA" id="ARBA00022475"/>
    </source>
</evidence>
<evidence type="ECO:0000256" key="6">
    <source>
        <dbReference type="ARBA" id="ARBA00022989"/>
    </source>
</evidence>
<dbReference type="KEGG" id="abq:ABAZ39_09195"/>